<proteinExistence type="inferred from homology"/>
<dbReference type="InterPro" id="IPR041247">
    <property type="entry name" value="Rad52_fam"/>
</dbReference>
<feature type="compositionally biased region" description="Polar residues" evidence="7">
    <location>
        <begin position="382"/>
        <end position="405"/>
    </location>
</feature>
<feature type="compositionally biased region" description="Polar residues" evidence="7">
    <location>
        <begin position="333"/>
        <end position="347"/>
    </location>
</feature>
<evidence type="ECO:0000256" key="1">
    <source>
        <dbReference type="ARBA" id="ARBA00006638"/>
    </source>
</evidence>
<dbReference type="GO" id="GO:0000730">
    <property type="term" value="P:DNA recombinase assembly"/>
    <property type="evidence" value="ECO:0007669"/>
    <property type="project" value="InterPro"/>
</dbReference>
<comment type="function">
    <text evidence="5">Involved in double-stranded break repair. Plays a central role in genetic recombination and DNA repair by promoting the annealing of complementary single-stranded DNA and by stimulation of the RAD51 recombinase.</text>
</comment>
<dbReference type="InterPro" id="IPR004585">
    <property type="entry name" value="DNA_recomb/repair_Rad52"/>
</dbReference>
<feature type="region of interest" description="Disordered" evidence="7">
    <location>
        <begin position="377"/>
        <end position="432"/>
    </location>
</feature>
<dbReference type="AlphaFoldDB" id="A0A8B9L996"/>
<feature type="compositionally biased region" description="Basic and acidic residues" evidence="7">
    <location>
        <begin position="302"/>
        <end position="323"/>
    </location>
</feature>
<keyword evidence="2" id="KW-0227">DNA damage</keyword>
<feature type="region of interest" description="Disordered" evidence="7">
    <location>
        <begin position="246"/>
        <end position="347"/>
    </location>
</feature>
<evidence type="ECO:0000256" key="5">
    <source>
        <dbReference type="ARBA" id="ARBA00053354"/>
    </source>
</evidence>
<evidence type="ECO:0000256" key="7">
    <source>
        <dbReference type="SAM" id="MobiDB-lite"/>
    </source>
</evidence>
<dbReference type="GO" id="GO:0006312">
    <property type="term" value="P:mitotic recombination"/>
    <property type="evidence" value="ECO:0007669"/>
    <property type="project" value="TreeGrafter"/>
</dbReference>
<comment type="similarity">
    <text evidence="1">Belongs to the RAD52 family.</text>
</comment>
<organism evidence="8 9">
    <name type="scientific">Astyanax mexicanus</name>
    <name type="common">Blind cave fish</name>
    <name type="synonym">Astyanax fasciatus mexicanus</name>
    <dbReference type="NCBI Taxonomy" id="7994"/>
    <lineage>
        <taxon>Eukaryota</taxon>
        <taxon>Metazoa</taxon>
        <taxon>Chordata</taxon>
        <taxon>Craniata</taxon>
        <taxon>Vertebrata</taxon>
        <taxon>Euteleostomi</taxon>
        <taxon>Actinopterygii</taxon>
        <taxon>Neopterygii</taxon>
        <taxon>Teleostei</taxon>
        <taxon>Ostariophysi</taxon>
        <taxon>Characiformes</taxon>
        <taxon>Characoidei</taxon>
        <taxon>Acestrorhamphidae</taxon>
        <taxon>Acestrorhamphinae</taxon>
        <taxon>Astyanax</taxon>
    </lineage>
</organism>
<dbReference type="GO" id="GO:0010792">
    <property type="term" value="P:DNA double-strand break processing involved in repair via single-strand annealing"/>
    <property type="evidence" value="ECO:0007669"/>
    <property type="project" value="UniProtKB-ARBA"/>
</dbReference>
<dbReference type="SUPFAM" id="SSF54768">
    <property type="entry name" value="dsRNA-binding domain-like"/>
    <property type="match status" value="1"/>
</dbReference>
<dbReference type="Pfam" id="PF04098">
    <property type="entry name" value="Rad52_Rad22"/>
    <property type="match status" value="1"/>
</dbReference>
<dbReference type="Gene3D" id="3.30.390.80">
    <property type="entry name" value="DNA repair protein Rad52/59/22"/>
    <property type="match status" value="1"/>
</dbReference>
<reference evidence="8" key="1">
    <citation type="submission" date="2025-08" db="UniProtKB">
        <authorList>
            <consortium name="Ensembl"/>
        </authorList>
    </citation>
    <scope>IDENTIFICATION</scope>
</reference>
<protein>
    <recommendedName>
        <fullName evidence="6">DNA repair protein RAD52 homolog</fullName>
    </recommendedName>
</protein>
<dbReference type="Proteomes" id="UP000694621">
    <property type="component" value="Unplaced"/>
</dbReference>
<name>A0A8B9L996_ASTMX</name>
<feature type="compositionally biased region" description="Polar residues" evidence="7">
    <location>
        <begin position="246"/>
        <end position="271"/>
    </location>
</feature>
<gene>
    <name evidence="8" type="primary">rad52</name>
</gene>
<accession>A0A8B9L996</accession>
<dbReference type="Ensembl" id="ENSAMXT00005049482.1">
    <property type="protein sequence ID" value="ENSAMXP00005045534.1"/>
    <property type="gene ID" value="ENSAMXG00005021056.1"/>
</dbReference>
<dbReference type="NCBIfam" id="TIGR00607">
    <property type="entry name" value="rad52"/>
    <property type="match status" value="1"/>
</dbReference>
<dbReference type="FunFam" id="3.30.390.80:FF:000001">
    <property type="entry name" value="DNA repair protein RAD52 homolog"/>
    <property type="match status" value="1"/>
</dbReference>
<sequence length="512" mass="57029">MEQSRERPEDRNQQRTSSMCFGQFKYTAEEYQAIQKALGQKLGPEYISTRQAGGGQKVCYIEGHKVIGLANEMFGYNGWSHSITQQNVDFVDLINGKFYVGVSAFVKVQLKDGSYHEDVGYGVSEGLKSKALSLEKARKEAVTDGLKRALKCFGNALGNCILNKEYLVAINKIPKQPPSPLNPDKTKRCEGEPSVEKARYESLARSNCVKFTNPAEQASHNAPFVETVVQTELTGPQNIVGSRTSLTNMTTHSGNTSAQQDCENRSNNLSRSAADMVDLSSSNPMLDSKQQRKLRQQQLQQKFREEMEAKKMHQETPQLKRENSGPAIPLKSGQASGPINHSTPNGHTVLTKEEYLADDPELWDFTMDGIDMLDDLAKESSGAPQPSTPGEHTMVTRSKTPQRTASLRPPVRPQDPVVHRGQIKHTHYQPPAQIITGARGTSKEHLYGSTLRCYISCLIKIIDNVLFSIFITRSTESIQTRTVHEEKEAGHVTIITVLTFLLLPICKYMQKC</sequence>
<evidence type="ECO:0000256" key="6">
    <source>
        <dbReference type="ARBA" id="ARBA00073403"/>
    </source>
</evidence>
<dbReference type="GO" id="GO:0005634">
    <property type="term" value="C:nucleus"/>
    <property type="evidence" value="ECO:0007669"/>
    <property type="project" value="InterPro"/>
</dbReference>
<keyword evidence="4" id="KW-0234">DNA repair</keyword>
<dbReference type="InterPro" id="IPR007232">
    <property type="entry name" value="Rad52_Rad59_Rad22"/>
</dbReference>
<dbReference type="PANTHER" id="PTHR12132">
    <property type="entry name" value="DNA REPAIR AND RECOMBINATION PROTEIN RAD52, RAD59"/>
    <property type="match status" value="1"/>
</dbReference>
<dbReference type="GO" id="GO:0034599">
    <property type="term" value="P:cellular response to oxidative stress"/>
    <property type="evidence" value="ECO:0007669"/>
    <property type="project" value="UniProtKB-ARBA"/>
</dbReference>
<evidence type="ECO:0000256" key="2">
    <source>
        <dbReference type="ARBA" id="ARBA00022763"/>
    </source>
</evidence>
<keyword evidence="3" id="KW-0233">DNA recombination</keyword>
<evidence type="ECO:0000256" key="3">
    <source>
        <dbReference type="ARBA" id="ARBA00023172"/>
    </source>
</evidence>
<dbReference type="InterPro" id="IPR042525">
    <property type="entry name" value="Rad52_Rad59_Rad22_sf"/>
</dbReference>
<evidence type="ECO:0000256" key="4">
    <source>
        <dbReference type="ARBA" id="ARBA00023204"/>
    </source>
</evidence>
<evidence type="ECO:0000313" key="8">
    <source>
        <dbReference type="Ensembl" id="ENSAMXP00005045534.1"/>
    </source>
</evidence>
<evidence type="ECO:0000313" key="9">
    <source>
        <dbReference type="Proteomes" id="UP000694621"/>
    </source>
</evidence>
<dbReference type="PANTHER" id="PTHR12132:SF1">
    <property type="entry name" value="DNA REPAIR PROTEIN RAD52 HOMOLOG"/>
    <property type="match status" value="1"/>
</dbReference>